<dbReference type="OrthoDB" id="3831186at2"/>
<evidence type="ECO:0000256" key="1">
    <source>
        <dbReference type="ARBA" id="ARBA00023015"/>
    </source>
</evidence>
<dbReference type="InterPro" id="IPR039418">
    <property type="entry name" value="LexA-like"/>
</dbReference>
<dbReference type="InterPro" id="IPR001387">
    <property type="entry name" value="Cro/C1-type_HTH"/>
</dbReference>
<keyword evidence="1" id="KW-0805">Transcription regulation</keyword>
<keyword evidence="2 5" id="KW-0238">DNA-binding</keyword>
<dbReference type="RefSeq" id="WP_098195066.1">
    <property type="nucleotide sequence ID" value="NZ_CP023777.1"/>
</dbReference>
<evidence type="ECO:0000313" key="5">
    <source>
        <dbReference type="EMBL" id="ATL48693.1"/>
    </source>
</evidence>
<dbReference type="CDD" id="cd06529">
    <property type="entry name" value="S24_LexA-like"/>
    <property type="match status" value="1"/>
</dbReference>
<organism evidence="5 6">
    <name type="scientific">Chitinophaga caeni</name>
    <dbReference type="NCBI Taxonomy" id="2029983"/>
    <lineage>
        <taxon>Bacteria</taxon>
        <taxon>Pseudomonadati</taxon>
        <taxon>Bacteroidota</taxon>
        <taxon>Chitinophagia</taxon>
        <taxon>Chitinophagales</taxon>
        <taxon>Chitinophagaceae</taxon>
        <taxon>Chitinophaga</taxon>
    </lineage>
</organism>
<dbReference type="Proteomes" id="UP000220133">
    <property type="component" value="Chromosome"/>
</dbReference>
<dbReference type="EMBL" id="CP023777">
    <property type="protein sequence ID" value="ATL48693.1"/>
    <property type="molecule type" value="Genomic_DNA"/>
</dbReference>
<dbReference type="SMART" id="SM00530">
    <property type="entry name" value="HTH_XRE"/>
    <property type="match status" value="1"/>
</dbReference>
<dbReference type="InterPro" id="IPR010982">
    <property type="entry name" value="Lambda_DNA-bd_dom_sf"/>
</dbReference>
<gene>
    <name evidence="5" type="ORF">COR50_16840</name>
</gene>
<reference evidence="5 6" key="1">
    <citation type="submission" date="2017-10" db="EMBL/GenBank/DDBJ databases">
        <title>Paenichitinophaga pekingensis gen. nov., sp. nov., isolated from activated sludge.</title>
        <authorList>
            <person name="Jin D."/>
            <person name="Kong X."/>
            <person name="Deng Y."/>
            <person name="Bai Z."/>
        </authorList>
    </citation>
    <scope>NUCLEOTIDE SEQUENCE [LARGE SCALE GENOMIC DNA]</scope>
    <source>
        <strain evidence="5 6">13</strain>
    </source>
</reference>
<dbReference type="SUPFAM" id="SSF47413">
    <property type="entry name" value="lambda repressor-like DNA-binding domains"/>
    <property type="match status" value="1"/>
</dbReference>
<dbReference type="Gene3D" id="1.10.260.40">
    <property type="entry name" value="lambda repressor-like DNA-binding domains"/>
    <property type="match status" value="1"/>
</dbReference>
<dbReference type="GO" id="GO:0003677">
    <property type="term" value="F:DNA binding"/>
    <property type="evidence" value="ECO:0007669"/>
    <property type="project" value="UniProtKB-KW"/>
</dbReference>
<dbReference type="PANTHER" id="PTHR40661">
    <property type="match status" value="1"/>
</dbReference>
<protein>
    <submittedName>
        <fullName evidence="5">DNA-binding protein</fullName>
    </submittedName>
</protein>
<dbReference type="SUPFAM" id="SSF51306">
    <property type="entry name" value="LexA/Signal peptidase"/>
    <property type="match status" value="1"/>
</dbReference>
<evidence type="ECO:0000256" key="3">
    <source>
        <dbReference type="ARBA" id="ARBA00023163"/>
    </source>
</evidence>
<dbReference type="PANTHER" id="PTHR40661:SF3">
    <property type="entry name" value="FELS-1 PROPHAGE TRANSCRIPTIONAL REGULATOR"/>
    <property type="match status" value="1"/>
</dbReference>
<keyword evidence="3" id="KW-0804">Transcription</keyword>
<accession>A0A291QXV1</accession>
<keyword evidence="6" id="KW-1185">Reference proteome</keyword>
<dbReference type="Pfam" id="PF12844">
    <property type="entry name" value="HTH_19"/>
    <property type="match status" value="1"/>
</dbReference>
<name>A0A291QXV1_9BACT</name>
<dbReference type="AlphaFoldDB" id="A0A291QXV1"/>
<dbReference type="PROSITE" id="PS50943">
    <property type="entry name" value="HTH_CROC1"/>
    <property type="match status" value="1"/>
</dbReference>
<sequence>MDHQQLYWSSNLRFLRKRQGISQQQLANILQLSRGKIHAQESGKTKNPRLEDMVHIARYFGIPLHLFATENLSAYDETTLVELLLKQHDIHGQKIRVLPITVDHDNEEYREFVPVQAQAGYRSGYNNPEFITSLPKFSLPGLPREKTIRMFPISGDSMLPIPSGSHVIAQYVDDWTSIKNNSACILVLGGTGQDIVFKMVENNIKTMGSLTLHSLNPIYNSYKVDISEVLEIWSFVGYISKELPL</sequence>
<dbReference type="CDD" id="cd00093">
    <property type="entry name" value="HTH_XRE"/>
    <property type="match status" value="1"/>
</dbReference>
<dbReference type="KEGG" id="cbae:COR50_16840"/>
<evidence type="ECO:0000259" key="4">
    <source>
        <dbReference type="PROSITE" id="PS50943"/>
    </source>
</evidence>
<evidence type="ECO:0000256" key="2">
    <source>
        <dbReference type="ARBA" id="ARBA00023125"/>
    </source>
</evidence>
<feature type="domain" description="HTH cro/C1-type" evidence="4">
    <location>
        <begin position="12"/>
        <end position="67"/>
    </location>
</feature>
<dbReference type="InterPro" id="IPR036286">
    <property type="entry name" value="LexA/Signal_pep-like_sf"/>
</dbReference>
<evidence type="ECO:0000313" key="6">
    <source>
        <dbReference type="Proteomes" id="UP000220133"/>
    </source>
</evidence>
<proteinExistence type="predicted"/>
<dbReference type="Gene3D" id="2.10.109.10">
    <property type="entry name" value="Umud Fragment, subunit A"/>
    <property type="match status" value="1"/>
</dbReference>